<dbReference type="EMBL" id="JAYMFF010000002">
    <property type="protein sequence ID" value="MEC4175009.1"/>
    <property type="molecule type" value="Genomic_DNA"/>
</dbReference>
<gene>
    <name evidence="5" type="ORF">VIN30_00910</name>
</gene>
<dbReference type="PRINTS" id="PR00040">
    <property type="entry name" value="HTHMERR"/>
</dbReference>
<evidence type="ECO:0000256" key="3">
    <source>
        <dbReference type="SAM" id="Phobius"/>
    </source>
</evidence>
<feature type="transmembrane region" description="Helical" evidence="3">
    <location>
        <begin position="164"/>
        <end position="185"/>
    </location>
</feature>
<dbReference type="PANTHER" id="PTHR30204:SF96">
    <property type="entry name" value="CHROMOSOME-ANCHORING PROTEIN RACA"/>
    <property type="match status" value="1"/>
</dbReference>
<evidence type="ECO:0000256" key="1">
    <source>
        <dbReference type="ARBA" id="ARBA00023125"/>
    </source>
</evidence>
<dbReference type="Pfam" id="PF13411">
    <property type="entry name" value="MerR_1"/>
    <property type="match status" value="1"/>
</dbReference>
<dbReference type="Gene3D" id="1.10.1660.10">
    <property type="match status" value="1"/>
</dbReference>
<keyword evidence="3" id="KW-1133">Transmembrane helix</keyword>
<evidence type="ECO:0000259" key="4">
    <source>
        <dbReference type="PROSITE" id="PS50937"/>
    </source>
</evidence>
<evidence type="ECO:0000256" key="2">
    <source>
        <dbReference type="SAM" id="Coils"/>
    </source>
</evidence>
<dbReference type="Proteomes" id="UP001349994">
    <property type="component" value="Unassembled WGS sequence"/>
</dbReference>
<dbReference type="InterPro" id="IPR000551">
    <property type="entry name" value="MerR-type_HTH_dom"/>
</dbReference>
<evidence type="ECO:0000313" key="5">
    <source>
        <dbReference type="EMBL" id="MEC4175009.1"/>
    </source>
</evidence>
<dbReference type="InterPro" id="IPR009061">
    <property type="entry name" value="DNA-bd_dom_put_sf"/>
</dbReference>
<dbReference type="PROSITE" id="PS50937">
    <property type="entry name" value="HTH_MERR_2"/>
    <property type="match status" value="1"/>
</dbReference>
<keyword evidence="1" id="KW-0238">DNA-binding</keyword>
<keyword evidence="2" id="KW-0175">Coiled coil</keyword>
<dbReference type="SMART" id="SM00422">
    <property type="entry name" value="HTH_MERR"/>
    <property type="match status" value="1"/>
</dbReference>
<protein>
    <submittedName>
        <fullName evidence="5">MerR family transcriptional regulator</fullName>
    </submittedName>
</protein>
<proteinExistence type="predicted"/>
<accession>A0ABU6IEZ5</accession>
<name>A0ABU6IEZ5_9ACTN</name>
<feature type="transmembrane region" description="Helical" evidence="3">
    <location>
        <begin position="191"/>
        <end position="211"/>
    </location>
</feature>
<feature type="coiled-coil region" evidence="2">
    <location>
        <begin position="106"/>
        <end position="133"/>
    </location>
</feature>
<organism evidence="5 6">
    <name type="scientific">Adlercreutzia wanghongyangiae</name>
    <dbReference type="NCBI Taxonomy" id="3111451"/>
    <lineage>
        <taxon>Bacteria</taxon>
        <taxon>Bacillati</taxon>
        <taxon>Actinomycetota</taxon>
        <taxon>Coriobacteriia</taxon>
        <taxon>Eggerthellales</taxon>
        <taxon>Eggerthellaceae</taxon>
        <taxon>Adlercreutzia</taxon>
    </lineage>
</organism>
<comment type="caution">
    <text evidence="5">The sequence shown here is derived from an EMBL/GenBank/DDBJ whole genome shotgun (WGS) entry which is preliminary data.</text>
</comment>
<dbReference type="InterPro" id="IPR047057">
    <property type="entry name" value="MerR_fam"/>
</dbReference>
<reference evidence="5 6" key="1">
    <citation type="submission" date="2024-01" db="EMBL/GenBank/DDBJ databases">
        <title>novel species in genus Adlercreutzia.</title>
        <authorList>
            <person name="Liu X."/>
        </authorList>
    </citation>
    <scope>NUCLEOTIDE SEQUENCE [LARGE SCALE GENOMIC DNA]</scope>
    <source>
        <strain evidence="5 6">R7</strain>
    </source>
</reference>
<dbReference type="RefSeq" id="WP_338208526.1">
    <property type="nucleotide sequence ID" value="NZ_JAYMFF010000002.1"/>
</dbReference>
<keyword evidence="3" id="KW-0812">Transmembrane</keyword>
<dbReference type="PANTHER" id="PTHR30204">
    <property type="entry name" value="REDOX-CYCLING DRUG-SENSING TRANSCRIPTIONAL ACTIVATOR SOXR"/>
    <property type="match status" value="1"/>
</dbReference>
<dbReference type="CDD" id="cd01106">
    <property type="entry name" value="HTH_TipAL-Mta"/>
    <property type="match status" value="1"/>
</dbReference>
<evidence type="ECO:0000313" key="6">
    <source>
        <dbReference type="Proteomes" id="UP001349994"/>
    </source>
</evidence>
<dbReference type="SUPFAM" id="SSF46955">
    <property type="entry name" value="Putative DNA-binding domain"/>
    <property type="match status" value="1"/>
</dbReference>
<keyword evidence="6" id="KW-1185">Reference proteome</keyword>
<sequence length="292" mass="32149">MVEKNETTRCEERRGAAGLGARASEAATRYTTGELAEACGTTVRTVQYYDGKGLLSPSDYSEGGRRLYTADDARQLHFILMLKALGLSLAQIKGVLESPHRHVILGDLLDENARELREEAEELQSRLRAIEAMGDDIRRYGALTATSKLAMVRRMEDKRAERRWHAVMILVGILMDVAWIGTLVLGILTGVWWPFPIALVAVAAAGFWLVVHFNDHTTYLCPACRADFRPNLGAFFVACHTPTTRKLTCPCCGEKNWCVERFHAEPLAIGRGECVPGTCTHGACAAEEGGAR</sequence>
<keyword evidence="3" id="KW-0472">Membrane</keyword>
<feature type="domain" description="HTH merR-type" evidence="4">
    <location>
        <begin position="29"/>
        <end position="98"/>
    </location>
</feature>